<proteinExistence type="predicted"/>
<dbReference type="RefSeq" id="WP_059956865.1">
    <property type="nucleotide sequence ID" value="NZ_LPAB01000073.1"/>
</dbReference>
<feature type="region of interest" description="Disordered" evidence="1">
    <location>
        <begin position="97"/>
        <end position="139"/>
    </location>
</feature>
<evidence type="ECO:0000313" key="3">
    <source>
        <dbReference type="Proteomes" id="UP000056453"/>
    </source>
</evidence>
<feature type="compositionally biased region" description="Basic and acidic residues" evidence="1">
    <location>
        <begin position="115"/>
        <end position="134"/>
    </location>
</feature>
<accession>A0AAW3MHP0</accession>
<gene>
    <name evidence="2" type="ORF">WJ96_01025</name>
</gene>
<reference evidence="2 3" key="1">
    <citation type="submission" date="2015-11" db="EMBL/GenBank/DDBJ databases">
        <title>Expanding the genomic diversity of Burkholderia species for the development of highly accurate diagnostics.</title>
        <authorList>
            <person name="Sahl J."/>
            <person name="Keim P."/>
            <person name="Wagner D."/>
        </authorList>
    </citation>
    <scope>NUCLEOTIDE SEQUENCE [LARGE SCALE GENOMIC DNA]</scope>
    <source>
        <strain evidence="2 3">MSMB1808WGS</strain>
    </source>
</reference>
<evidence type="ECO:0008006" key="4">
    <source>
        <dbReference type="Google" id="ProtNLM"/>
    </source>
</evidence>
<evidence type="ECO:0000313" key="2">
    <source>
        <dbReference type="EMBL" id="KVP87584.1"/>
    </source>
</evidence>
<sequence length="411" mass="46263">MTLSELEKLMRRLFADDSLEFFGETGYSITFVVPGKVKDVKSALLARTDPSRWDGEAMHWFYWCDDEDWALYLRSIPQAVFCIASVQSLHERHMDKQKEAWKVPPEQQAIDDAEEARRRHEAEERAARDTRTEPLDPLGGPFHSDGERVWARIGSGHRYRALNNFDLGSFRHLIDNFAVDASGLRYYASGDACSYEHEGVGLVADGDADTLESLGGDWYRDSRQAYYFGPDIYDRGERRLIVVKADVASLAHIGGAYARDAKHLFCAGVRKRGIADPASVVSLGYRYARIGEQVLYDGKIVTKPGRVDVKTARAVFHDVLIDDNGHVLWGPNYRKPLPGLDARSLCFLTRFFAVDEHRVYYRTNTNLAVCEWADRASVEAAPPMGIRDKYGLIGLAYPEGAVRLGDPSTES</sequence>
<keyword evidence="3" id="KW-1185">Reference proteome</keyword>
<dbReference type="AlphaFoldDB" id="A0AAW3MHP0"/>
<organism evidence="2 3">
    <name type="scientific">Burkholderia ubonensis</name>
    <dbReference type="NCBI Taxonomy" id="101571"/>
    <lineage>
        <taxon>Bacteria</taxon>
        <taxon>Pseudomonadati</taxon>
        <taxon>Pseudomonadota</taxon>
        <taxon>Betaproteobacteria</taxon>
        <taxon>Burkholderiales</taxon>
        <taxon>Burkholderiaceae</taxon>
        <taxon>Burkholderia</taxon>
        <taxon>Burkholderia cepacia complex</taxon>
    </lineage>
</organism>
<evidence type="ECO:0000256" key="1">
    <source>
        <dbReference type="SAM" id="MobiDB-lite"/>
    </source>
</evidence>
<name>A0AAW3MHP0_9BURK</name>
<comment type="caution">
    <text evidence="2">The sequence shown here is derived from an EMBL/GenBank/DDBJ whole genome shotgun (WGS) entry which is preliminary data.</text>
</comment>
<dbReference type="Proteomes" id="UP000056453">
    <property type="component" value="Unassembled WGS sequence"/>
</dbReference>
<protein>
    <recommendedName>
        <fullName evidence="4">DKNYY family protein</fullName>
    </recommendedName>
</protein>
<dbReference type="EMBL" id="LPBJ01000104">
    <property type="protein sequence ID" value="KVP87584.1"/>
    <property type="molecule type" value="Genomic_DNA"/>
</dbReference>